<evidence type="ECO:0000256" key="3">
    <source>
        <dbReference type="SAM" id="SignalP"/>
    </source>
</evidence>
<protein>
    <recommendedName>
        <fullName evidence="6">Extracellular membrane protein CFEM domain-containing protein</fullName>
    </recommendedName>
</protein>
<feature type="compositionally biased region" description="Polar residues" evidence="1">
    <location>
        <begin position="111"/>
        <end position="121"/>
    </location>
</feature>
<name>A0A9P4MMH9_9PLEO</name>
<reference evidence="4" key="1">
    <citation type="journal article" date="2020" name="Stud. Mycol.">
        <title>101 Dothideomycetes genomes: a test case for predicting lifestyles and emergence of pathogens.</title>
        <authorList>
            <person name="Haridas S."/>
            <person name="Albert R."/>
            <person name="Binder M."/>
            <person name="Bloem J."/>
            <person name="Labutti K."/>
            <person name="Salamov A."/>
            <person name="Andreopoulos B."/>
            <person name="Baker S."/>
            <person name="Barry K."/>
            <person name="Bills G."/>
            <person name="Bluhm B."/>
            <person name="Cannon C."/>
            <person name="Castanera R."/>
            <person name="Culley D."/>
            <person name="Daum C."/>
            <person name="Ezra D."/>
            <person name="Gonzalez J."/>
            <person name="Henrissat B."/>
            <person name="Kuo A."/>
            <person name="Liang C."/>
            <person name="Lipzen A."/>
            <person name="Lutzoni F."/>
            <person name="Magnuson J."/>
            <person name="Mondo S."/>
            <person name="Nolan M."/>
            <person name="Ohm R."/>
            <person name="Pangilinan J."/>
            <person name="Park H.-J."/>
            <person name="Ramirez L."/>
            <person name="Alfaro M."/>
            <person name="Sun H."/>
            <person name="Tritt A."/>
            <person name="Yoshinaga Y."/>
            <person name="Zwiers L.-H."/>
            <person name="Turgeon B."/>
            <person name="Goodwin S."/>
            <person name="Spatafora J."/>
            <person name="Crous P."/>
            <person name="Grigoriev I."/>
        </authorList>
    </citation>
    <scope>NUCLEOTIDE SEQUENCE</scope>
    <source>
        <strain evidence="4">ATCC 74209</strain>
    </source>
</reference>
<gene>
    <name evidence="4" type="ORF">GQ43DRAFT_445406</name>
</gene>
<evidence type="ECO:0000313" key="4">
    <source>
        <dbReference type="EMBL" id="KAF2196116.1"/>
    </source>
</evidence>
<organism evidence="4 5">
    <name type="scientific">Delitschia confertaspora ATCC 74209</name>
    <dbReference type="NCBI Taxonomy" id="1513339"/>
    <lineage>
        <taxon>Eukaryota</taxon>
        <taxon>Fungi</taxon>
        <taxon>Dikarya</taxon>
        <taxon>Ascomycota</taxon>
        <taxon>Pezizomycotina</taxon>
        <taxon>Dothideomycetes</taxon>
        <taxon>Pleosporomycetidae</taxon>
        <taxon>Pleosporales</taxon>
        <taxon>Delitschiaceae</taxon>
        <taxon>Delitschia</taxon>
    </lineage>
</organism>
<keyword evidence="5" id="KW-1185">Reference proteome</keyword>
<feature type="transmembrane region" description="Helical" evidence="2">
    <location>
        <begin position="243"/>
        <end position="261"/>
    </location>
</feature>
<feature type="region of interest" description="Disordered" evidence="1">
    <location>
        <begin position="176"/>
        <end position="234"/>
    </location>
</feature>
<evidence type="ECO:0000256" key="1">
    <source>
        <dbReference type="SAM" id="MobiDB-lite"/>
    </source>
</evidence>
<keyword evidence="2" id="KW-1133">Transmembrane helix</keyword>
<evidence type="ECO:0008006" key="6">
    <source>
        <dbReference type="Google" id="ProtNLM"/>
    </source>
</evidence>
<evidence type="ECO:0000313" key="5">
    <source>
        <dbReference type="Proteomes" id="UP000799536"/>
    </source>
</evidence>
<dbReference type="EMBL" id="ML994475">
    <property type="protein sequence ID" value="KAF2196116.1"/>
    <property type="molecule type" value="Genomic_DNA"/>
</dbReference>
<feature type="compositionally biased region" description="Low complexity" evidence="1">
    <location>
        <begin position="206"/>
        <end position="221"/>
    </location>
</feature>
<proteinExistence type="predicted"/>
<feature type="chain" id="PRO_5040183898" description="Extracellular membrane protein CFEM domain-containing protein" evidence="3">
    <location>
        <begin position="22"/>
        <end position="263"/>
    </location>
</feature>
<sequence length="263" mass="27809">MISSSCLIVLVLLLSVSRISANFIDALPNCWQDCIDQNKNSSCNSGRCICKHSSDSSFLPETVACARSNCHIKNWTVDMLLIPLQDYCAAIGKDIPSSIISSAECAATETSRSSLAPVQTTDTRDSKTQKTEPEEDNTSTMFTNTVIQTTTNDAGATLVVFVPMEVQPHTIMYGKTSTSTLGTTVSPTSVDASPSQTISRSPPTPTGIQQGQIGSSTTSSGKAQKTSNSNGSPFENMQAGAGILRPVGGLLVIVLFAAMFLKL</sequence>
<keyword evidence="2" id="KW-0472">Membrane</keyword>
<feature type="compositionally biased region" description="Basic and acidic residues" evidence="1">
    <location>
        <begin position="122"/>
        <end position="132"/>
    </location>
</feature>
<dbReference type="OrthoDB" id="3695248at2759"/>
<evidence type="ECO:0000256" key="2">
    <source>
        <dbReference type="SAM" id="Phobius"/>
    </source>
</evidence>
<comment type="caution">
    <text evidence="4">The sequence shown here is derived from an EMBL/GenBank/DDBJ whole genome shotgun (WGS) entry which is preliminary data.</text>
</comment>
<dbReference type="Proteomes" id="UP000799536">
    <property type="component" value="Unassembled WGS sequence"/>
</dbReference>
<feature type="region of interest" description="Disordered" evidence="1">
    <location>
        <begin position="111"/>
        <end position="138"/>
    </location>
</feature>
<keyword evidence="3" id="KW-0732">Signal</keyword>
<feature type="compositionally biased region" description="Polar residues" evidence="1">
    <location>
        <begin position="222"/>
        <end position="234"/>
    </location>
</feature>
<accession>A0A9P4MMH9</accession>
<feature type="compositionally biased region" description="Polar residues" evidence="1">
    <location>
        <begin position="176"/>
        <end position="200"/>
    </location>
</feature>
<dbReference type="AlphaFoldDB" id="A0A9P4MMH9"/>
<feature type="signal peptide" evidence="3">
    <location>
        <begin position="1"/>
        <end position="21"/>
    </location>
</feature>
<keyword evidence="2" id="KW-0812">Transmembrane</keyword>